<keyword evidence="1" id="KW-0479">Metal-binding</keyword>
<evidence type="ECO:0000256" key="1">
    <source>
        <dbReference type="PROSITE-ProRule" id="PRU00325"/>
    </source>
</evidence>
<evidence type="ECO:0000313" key="5">
    <source>
        <dbReference type="Proteomes" id="UP000424527"/>
    </source>
</evidence>
<dbReference type="GO" id="GO:0006281">
    <property type="term" value="P:DNA repair"/>
    <property type="evidence" value="ECO:0007669"/>
    <property type="project" value="UniProtKB-ARBA"/>
</dbReference>
<dbReference type="InterPro" id="IPR011604">
    <property type="entry name" value="PDDEXK-like_dom_sf"/>
</dbReference>
<protein>
    <recommendedName>
        <fullName evidence="3">SWIM-type domain-containing protein</fullName>
    </recommendedName>
</protein>
<evidence type="ECO:0000259" key="3">
    <source>
        <dbReference type="PROSITE" id="PS50966"/>
    </source>
</evidence>
<dbReference type="InterPro" id="IPR007527">
    <property type="entry name" value="Znf_SWIM"/>
</dbReference>
<dbReference type="SUPFAM" id="SSF52980">
    <property type="entry name" value="Restriction endonuclease-like"/>
    <property type="match status" value="1"/>
</dbReference>
<dbReference type="Gene3D" id="3.90.320.10">
    <property type="match status" value="2"/>
</dbReference>
<dbReference type="EMBL" id="REGW02000545">
    <property type="protein sequence ID" value="KAE8277509.1"/>
    <property type="molecule type" value="Genomic_DNA"/>
</dbReference>
<proteinExistence type="predicted"/>
<dbReference type="AlphaFoldDB" id="A0A6G0HEA3"/>
<dbReference type="Pfam" id="PF09588">
    <property type="entry name" value="YqaJ"/>
    <property type="match status" value="1"/>
</dbReference>
<name>A0A6G0HEA3_LARCR</name>
<sequence length="497" mass="56373">MEMSDYCKRLDPACRERYLAIVGKYVGKDPYLMKMSEFSQDRQHLPKIEAVDITSYLVLQTSYYTREEMKAHKSLDSYNFYHNGWISKMGVKRLNNNNVLLFARVNHSQRSHETPLKTWVIASKDGDVQAGHCDCMAGLSESCSHVGAVLFAVEDMVKREDELACTSKPCEWLMPSHVKKIPPAPVACIDFRSSQAKRQNRDSFSEAAAARAKRTRRSPVEPGSEKYMSYFQELTENFPKSAALMARDPFHKAFIPKSTKLPKSVLEYRTPLTLQLQPKELEQLCQAFELDELTTAQVGAIERATRGQSSSKTWFRQRAGRITASNLRRVLHTNAEKPAKALIKAICYPEAHRFSTAATRPVLCLLINWPYMGASPDGMVACNCHGNGICEIKCPYSQQDEANLELTAGQKGFCLTTDGGKVMLDREHEYFYQVQAQLHISQADYCDFIVWTPHDMFVERVIPDNAFWDTVLPEVEHFFRAGVLPEVLGQKLTKSPS</sequence>
<dbReference type="CDD" id="cd22343">
    <property type="entry name" value="PDDEXK_lambda_exonuclease-like"/>
    <property type="match status" value="1"/>
</dbReference>
<organism evidence="4 5">
    <name type="scientific">Larimichthys crocea</name>
    <name type="common">Large yellow croaker</name>
    <name type="synonym">Pseudosciaena crocea</name>
    <dbReference type="NCBI Taxonomy" id="215358"/>
    <lineage>
        <taxon>Eukaryota</taxon>
        <taxon>Metazoa</taxon>
        <taxon>Chordata</taxon>
        <taxon>Craniata</taxon>
        <taxon>Vertebrata</taxon>
        <taxon>Euteleostomi</taxon>
        <taxon>Actinopterygii</taxon>
        <taxon>Neopterygii</taxon>
        <taxon>Teleostei</taxon>
        <taxon>Neoteleostei</taxon>
        <taxon>Acanthomorphata</taxon>
        <taxon>Eupercaria</taxon>
        <taxon>Sciaenidae</taxon>
        <taxon>Larimichthys</taxon>
    </lineage>
</organism>
<dbReference type="InterPro" id="IPR011335">
    <property type="entry name" value="Restrct_endonuc-II-like"/>
</dbReference>
<evidence type="ECO:0000256" key="2">
    <source>
        <dbReference type="SAM" id="MobiDB-lite"/>
    </source>
</evidence>
<feature type="domain" description="SWIM-type" evidence="3">
    <location>
        <begin position="118"/>
        <end position="154"/>
    </location>
</feature>
<gene>
    <name evidence="4" type="ORF">D5F01_LYC24538</name>
</gene>
<accession>A0A6G0HEA3</accession>
<dbReference type="PANTHER" id="PTHR47526">
    <property type="entry name" value="ATP-DEPENDENT DNA HELICASE"/>
    <property type="match status" value="1"/>
</dbReference>
<keyword evidence="5" id="KW-1185">Reference proteome</keyword>
<dbReference type="PROSITE" id="PS50966">
    <property type="entry name" value="ZF_SWIM"/>
    <property type="match status" value="1"/>
</dbReference>
<dbReference type="InterPro" id="IPR019080">
    <property type="entry name" value="YqaJ_viral_recombinase"/>
</dbReference>
<feature type="region of interest" description="Disordered" evidence="2">
    <location>
        <begin position="199"/>
        <end position="223"/>
    </location>
</feature>
<keyword evidence="1" id="KW-0862">Zinc</keyword>
<evidence type="ECO:0000313" key="4">
    <source>
        <dbReference type="EMBL" id="KAE8277509.1"/>
    </source>
</evidence>
<dbReference type="Proteomes" id="UP000424527">
    <property type="component" value="Unassembled WGS sequence"/>
</dbReference>
<dbReference type="GO" id="GO:0008270">
    <property type="term" value="F:zinc ion binding"/>
    <property type="evidence" value="ECO:0007669"/>
    <property type="project" value="UniProtKB-KW"/>
</dbReference>
<dbReference type="PANTHER" id="PTHR47526:SF4">
    <property type="entry name" value="SWIM-TYPE DOMAIN-CONTAINING PROTEIN"/>
    <property type="match status" value="1"/>
</dbReference>
<reference evidence="4 5" key="1">
    <citation type="submission" date="2019-07" db="EMBL/GenBank/DDBJ databases">
        <title>Chromosome genome assembly for large yellow croaker.</title>
        <authorList>
            <person name="Xiao S."/>
        </authorList>
    </citation>
    <scope>NUCLEOTIDE SEQUENCE [LARGE SCALE GENOMIC DNA]</scope>
    <source>
        <strain evidence="4">JMULYC20181020</strain>
        <tissue evidence="4">Muscle</tissue>
    </source>
</reference>
<keyword evidence="1" id="KW-0863">Zinc-finger</keyword>
<comment type="caution">
    <text evidence="4">The sequence shown here is derived from an EMBL/GenBank/DDBJ whole genome shotgun (WGS) entry which is preliminary data.</text>
</comment>